<accession>A0A498JUD2</accession>
<dbReference type="EMBL" id="RDQH01000331">
    <property type="protein sequence ID" value="RXH97424.1"/>
    <property type="molecule type" value="Genomic_DNA"/>
</dbReference>
<evidence type="ECO:0000313" key="2">
    <source>
        <dbReference type="Proteomes" id="UP000290289"/>
    </source>
</evidence>
<protein>
    <submittedName>
        <fullName evidence="1">Uncharacterized protein</fullName>
    </submittedName>
</protein>
<evidence type="ECO:0000313" key="1">
    <source>
        <dbReference type="EMBL" id="RXH97424.1"/>
    </source>
</evidence>
<organism evidence="1 2">
    <name type="scientific">Malus domestica</name>
    <name type="common">Apple</name>
    <name type="synonym">Pyrus malus</name>
    <dbReference type="NCBI Taxonomy" id="3750"/>
    <lineage>
        <taxon>Eukaryota</taxon>
        <taxon>Viridiplantae</taxon>
        <taxon>Streptophyta</taxon>
        <taxon>Embryophyta</taxon>
        <taxon>Tracheophyta</taxon>
        <taxon>Spermatophyta</taxon>
        <taxon>Magnoliopsida</taxon>
        <taxon>eudicotyledons</taxon>
        <taxon>Gunneridae</taxon>
        <taxon>Pentapetalae</taxon>
        <taxon>rosids</taxon>
        <taxon>fabids</taxon>
        <taxon>Rosales</taxon>
        <taxon>Rosaceae</taxon>
        <taxon>Amygdaloideae</taxon>
        <taxon>Maleae</taxon>
        <taxon>Malus</taxon>
    </lineage>
</organism>
<keyword evidence="2" id="KW-1185">Reference proteome</keyword>
<gene>
    <name evidence="1" type="ORF">DVH24_007770</name>
</gene>
<comment type="caution">
    <text evidence="1">The sequence shown here is derived from an EMBL/GenBank/DDBJ whole genome shotgun (WGS) entry which is preliminary data.</text>
</comment>
<dbReference type="AlphaFoldDB" id="A0A498JUD2"/>
<name>A0A498JUD2_MALDO</name>
<proteinExistence type="predicted"/>
<dbReference type="Proteomes" id="UP000290289">
    <property type="component" value="Chromosome 5"/>
</dbReference>
<reference evidence="1 2" key="1">
    <citation type="submission" date="2018-10" db="EMBL/GenBank/DDBJ databases">
        <title>A high-quality apple genome assembly.</title>
        <authorList>
            <person name="Hu J."/>
        </authorList>
    </citation>
    <scope>NUCLEOTIDE SEQUENCE [LARGE SCALE GENOMIC DNA]</scope>
    <source>
        <strain evidence="2">cv. HFTH1</strain>
        <tissue evidence="1">Young leaf</tissue>
    </source>
</reference>
<sequence>MMTLLTWKLGTLQKKTENTLEEVRACRIADEQAQQQLQAFLAPALLCTKDRREARPNMVDAITAYVRGKMSSSKRPIFRKKERDIESSYYKNLKELLEDF</sequence>